<evidence type="ECO:0000313" key="3">
    <source>
        <dbReference type="Proteomes" id="UP000009183"/>
    </source>
</evidence>
<accession>F6H637</accession>
<keyword evidence="3" id="KW-1185">Reference proteome</keyword>
<proteinExistence type="predicted"/>
<feature type="region of interest" description="Disordered" evidence="1">
    <location>
        <begin position="26"/>
        <end position="51"/>
    </location>
</feature>
<dbReference type="PaxDb" id="29760-VIT_14s0036g00110.t01"/>
<dbReference type="Proteomes" id="UP000009183">
    <property type="component" value="Chromosome 14"/>
</dbReference>
<dbReference type="HOGENOM" id="CLU_3110314_0_0_1"/>
<dbReference type="EMBL" id="FN595241">
    <property type="protein sequence ID" value="CCB47677.1"/>
    <property type="molecule type" value="Genomic_DNA"/>
</dbReference>
<gene>
    <name evidence="2" type="ordered locus">VIT_14s0036g00110</name>
</gene>
<name>F6H637_VITVI</name>
<reference evidence="3" key="1">
    <citation type="journal article" date="2007" name="Nature">
        <title>The grapevine genome sequence suggests ancestral hexaploidization in major angiosperm phyla.</title>
        <authorList>
            <consortium name="The French-Italian Public Consortium for Grapevine Genome Characterization."/>
            <person name="Jaillon O."/>
            <person name="Aury J.-M."/>
            <person name="Noel B."/>
            <person name="Policriti A."/>
            <person name="Clepet C."/>
            <person name="Casagrande A."/>
            <person name="Choisne N."/>
            <person name="Aubourg S."/>
            <person name="Vitulo N."/>
            <person name="Jubin C."/>
            <person name="Vezzi A."/>
            <person name="Legeai F."/>
            <person name="Hugueney P."/>
            <person name="Dasilva C."/>
            <person name="Horner D."/>
            <person name="Mica E."/>
            <person name="Jublot D."/>
            <person name="Poulain J."/>
            <person name="Bruyere C."/>
            <person name="Billault A."/>
            <person name="Segurens B."/>
            <person name="Gouyvenoux M."/>
            <person name="Ugarte E."/>
            <person name="Cattonaro F."/>
            <person name="Anthouard V."/>
            <person name="Vico V."/>
            <person name="Del Fabbro C."/>
            <person name="Alaux M."/>
            <person name="Di Gaspero G."/>
            <person name="Dumas V."/>
            <person name="Felice N."/>
            <person name="Paillard S."/>
            <person name="Juman I."/>
            <person name="Moroldo M."/>
            <person name="Scalabrin S."/>
            <person name="Canaguier A."/>
            <person name="Le Clainche I."/>
            <person name="Malacrida G."/>
            <person name="Durand E."/>
            <person name="Pesole G."/>
            <person name="Laucou V."/>
            <person name="Chatelet P."/>
            <person name="Merdinoglu D."/>
            <person name="Delledonne M."/>
            <person name="Pezzotti M."/>
            <person name="Lecharny A."/>
            <person name="Scarpelli C."/>
            <person name="Artiguenave F."/>
            <person name="Pe M.E."/>
            <person name="Valle G."/>
            <person name="Morgante M."/>
            <person name="Caboche M."/>
            <person name="Adam-Blondon A.-F."/>
            <person name="Weissenbach J."/>
            <person name="Quetier F."/>
            <person name="Wincker P."/>
        </authorList>
    </citation>
    <scope>NUCLEOTIDE SEQUENCE [LARGE SCALE GENOMIC DNA]</scope>
    <source>
        <strain evidence="3">cv. Pinot noir / PN40024</strain>
    </source>
</reference>
<feature type="compositionally biased region" description="Basic and acidic residues" evidence="1">
    <location>
        <begin position="36"/>
        <end position="51"/>
    </location>
</feature>
<dbReference type="STRING" id="29760.F6H637"/>
<evidence type="ECO:0000313" key="2">
    <source>
        <dbReference type="EMBL" id="CCB47677.1"/>
    </source>
</evidence>
<evidence type="ECO:0000256" key="1">
    <source>
        <dbReference type="SAM" id="MobiDB-lite"/>
    </source>
</evidence>
<organism evidence="2 3">
    <name type="scientific">Vitis vinifera</name>
    <name type="common">Grape</name>
    <dbReference type="NCBI Taxonomy" id="29760"/>
    <lineage>
        <taxon>Eukaryota</taxon>
        <taxon>Viridiplantae</taxon>
        <taxon>Streptophyta</taxon>
        <taxon>Embryophyta</taxon>
        <taxon>Tracheophyta</taxon>
        <taxon>Spermatophyta</taxon>
        <taxon>Magnoliopsida</taxon>
        <taxon>eudicotyledons</taxon>
        <taxon>Gunneridae</taxon>
        <taxon>Pentapetalae</taxon>
        <taxon>rosids</taxon>
        <taxon>Vitales</taxon>
        <taxon>Vitaceae</taxon>
        <taxon>Viteae</taxon>
        <taxon>Vitis</taxon>
    </lineage>
</organism>
<protein>
    <submittedName>
        <fullName evidence="2">Uncharacterized protein</fullName>
    </submittedName>
</protein>
<dbReference type="AlphaFoldDB" id="F6H637"/>
<sequence length="51" mass="5716">MDLECPFAASLAMSMNQLLNGSSCIPPKSNSHTFAPRKDYKNEKKGQQRML</sequence>
<dbReference type="InParanoid" id="F6H637"/>